<organism evidence="1 2">
    <name type="scientific">Elaeis guineensis var. tenera</name>
    <name type="common">Oil palm</name>
    <dbReference type="NCBI Taxonomy" id="51953"/>
    <lineage>
        <taxon>Eukaryota</taxon>
        <taxon>Viridiplantae</taxon>
        <taxon>Streptophyta</taxon>
        <taxon>Embryophyta</taxon>
        <taxon>Tracheophyta</taxon>
        <taxon>Spermatophyta</taxon>
        <taxon>Magnoliopsida</taxon>
        <taxon>Liliopsida</taxon>
        <taxon>Arecaceae</taxon>
        <taxon>Arecoideae</taxon>
        <taxon>Cocoseae</taxon>
        <taxon>Elaeidinae</taxon>
        <taxon>Elaeis</taxon>
    </lineage>
</organism>
<accession>A0A6I9SF24</accession>
<dbReference type="PANTHER" id="PTHR33526:SF4">
    <property type="entry name" value="OS07G0123800 PROTEIN"/>
    <property type="match status" value="1"/>
</dbReference>
<dbReference type="GeneID" id="105060053"/>
<gene>
    <name evidence="2" type="primary">LOC105060053</name>
</gene>
<dbReference type="PANTHER" id="PTHR33526">
    <property type="entry name" value="OS07G0123800 PROTEIN"/>
    <property type="match status" value="1"/>
</dbReference>
<reference evidence="2" key="1">
    <citation type="submission" date="2025-08" db="UniProtKB">
        <authorList>
            <consortium name="RefSeq"/>
        </authorList>
    </citation>
    <scope>IDENTIFICATION</scope>
</reference>
<name>A0A6I9SF24_ELAGV</name>
<dbReference type="PIRSF" id="PIRSF031279">
    <property type="entry name" value="UCP031279"/>
    <property type="match status" value="1"/>
</dbReference>
<keyword evidence="1" id="KW-1185">Reference proteome</keyword>
<evidence type="ECO:0000313" key="1">
    <source>
        <dbReference type="Proteomes" id="UP000504607"/>
    </source>
</evidence>
<dbReference type="InterPro" id="IPR016972">
    <property type="entry name" value="UCP031279"/>
</dbReference>
<dbReference type="AlphaFoldDB" id="A0A6I9SF24"/>
<sequence>MSKGSGETSRLGRCLRAPLRALGRARDMYVRGITGCAGHVRYGGAIGYPTFASMPRSYSLGSARTSSSDEDLRELIRAASLSRAGSLNAGAGAGVVPRSQSVAIGRIEEDKPCDFDDDVRVGSDLLFPRSRSCAVGAKRRPQWFA</sequence>
<dbReference type="InParanoid" id="A0A6I9SF24"/>
<dbReference type="Proteomes" id="UP000504607">
    <property type="component" value="Unplaced"/>
</dbReference>
<dbReference type="OrthoDB" id="694638at2759"/>
<evidence type="ECO:0000313" key="2">
    <source>
        <dbReference type="RefSeq" id="XP_010941941.1"/>
    </source>
</evidence>
<proteinExistence type="predicted"/>
<dbReference type="RefSeq" id="XP_010941941.1">
    <property type="nucleotide sequence ID" value="XM_010943639.3"/>
</dbReference>
<protein>
    <submittedName>
        <fullName evidence="2">Uncharacterized protein LOC105060053</fullName>
    </submittedName>
</protein>
<dbReference type="KEGG" id="egu:105060053"/>